<keyword evidence="5" id="KW-1185">Reference proteome</keyword>
<dbReference type="GO" id="GO:1990904">
    <property type="term" value="C:ribonucleoprotein complex"/>
    <property type="evidence" value="ECO:0007669"/>
    <property type="project" value="UniProtKB-KW"/>
</dbReference>
<protein>
    <submittedName>
        <fullName evidence="4">39S ribosomal protein L11, mitochondrial</fullName>
    </submittedName>
</protein>
<dbReference type="STRING" id="407821.A0A087TKM0"/>
<feature type="non-terminal residue" evidence="4">
    <location>
        <position position="161"/>
    </location>
</feature>
<proteinExistence type="inferred from homology"/>
<dbReference type="InterPro" id="IPR036796">
    <property type="entry name" value="Ribosomal_uL11_N_sf"/>
</dbReference>
<reference evidence="4 5" key="1">
    <citation type="submission" date="2013-11" db="EMBL/GenBank/DDBJ databases">
        <title>Genome sequencing of Stegodyphus mimosarum.</title>
        <authorList>
            <person name="Bechsgaard J."/>
        </authorList>
    </citation>
    <scope>NUCLEOTIDE SEQUENCE [LARGE SCALE GENOMIC DNA]</scope>
</reference>
<comment type="similarity">
    <text evidence="1">Belongs to the universal ribosomal protein uL11 family.</text>
</comment>
<keyword evidence="2 4" id="KW-0689">Ribosomal protein</keyword>
<evidence type="ECO:0000256" key="3">
    <source>
        <dbReference type="ARBA" id="ARBA00023274"/>
    </source>
</evidence>
<evidence type="ECO:0000313" key="5">
    <source>
        <dbReference type="Proteomes" id="UP000054359"/>
    </source>
</evidence>
<sequence>MSKSARRVKGFKKIIEKVIHPPYLETQIPAGKAMPGPPLGPHLGQREYCRGTPLISSSLKALTHKYRSSSIAIMFENWYLKKLVSSVKDLNASACLITLLSSSLNSVVDLLRHILLKEARVVMLRVLLAICLSVGPLQGQMLEYQSCETLKHYFAVLAAIQ</sequence>
<evidence type="ECO:0000313" key="4">
    <source>
        <dbReference type="EMBL" id="KFM65659.1"/>
    </source>
</evidence>
<dbReference type="Gene3D" id="3.30.1550.10">
    <property type="entry name" value="Ribosomal protein L11/L12, N-terminal domain"/>
    <property type="match status" value="1"/>
</dbReference>
<dbReference type="GO" id="GO:0005840">
    <property type="term" value="C:ribosome"/>
    <property type="evidence" value="ECO:0007669"/>
    <property type="project" value="UniProtKB-KW"/>
</dbReference>
<dbReference type="OrthoDB" id="1091498at2759"/>
<dbReference type="SUPFAM" id="SSF54747">
    <property type="entry name" value="Ribosomal L11/L12e N-terminal domain"/>
    <property type="match status" value="1"/>
</dbReference>
<name>A0A087TKM0_STEMI</name>
<dbReference type="AlphaFoldDB" id="A0A087TKM0"/>
<gene>
    <name evidence="4" type="ORF">X975_14218</name>
</gene>
<evidence type="ECO:0000256" key="1">
    <source>
        <dbReference type="ARBA" id="ARBA00010537"/>
    </source>
</evidence>
<keyword evidence="3" id="KW-0687">Ribonucleoprotein</keyword>
<dbReference type="EMBL" id="KK115657">
    <property type="protein sequence ID" value="KFM65659.1"/>
    <property type="molecule type" value="Genomic_DNA"/>
</dbReference>
<dbReference type="Proteomes" id="UP000054359">
    <property type="component" value="Unassembled WGS sequence"/>
</dbReference>
<organism evidence="4 5">
    <name type="scientific">Stegodyphus mimosarum</name>
    <name type="common">African social velvet spider</name>
    <dbReference type="NCBI Taxonomy" id="407821"/>
    <lineage>
        <taxon>Eukaryota</taxon>
        <taxon>Metazoa</taxon>
        <taxon>Ecdysozoa</taxon>
        <taxon>Arthropoda</taxon>
        <taxon>Chelicerata</taxon>
        <taxon>Arachnida</taxon>
        <taxon>Araneae</taxon>
        <taxon>Araneomorphae</taxon>
        <taxon>Entelegynae</taxon>
        <taxon>Eresoidea</taxon>
        <taxon>Eresidae</taxon>
        <taxon>Stegodyphus</taxon>
    </lineage>
</organism>
<accession>A0A087TKM0</accession>
<evidence type="ECO:0000256" key="2">
    <source>
        <dbReference type="ARBA" id="ARBA00022980"/>
    </source>
</evidence>